<dbReference type="RefSeq" id="WP_200353127.1">
    <property type="nucleotide sequence ID" value="NZ_BAABHZ010000002.1"/>
</dbReference>
<name>A0A934R4C9_9BACT</name>
<dbReference type="Pfam" id="PF14237">
    <property type="entry name" value="GYF_2"/>
    <property type="match status" value="1"/>
</dbReference>
<evidence type="ECO:0000256" key="1">
    <source>
        <dbReference type="SAM" id="Phobius"/>
    </source>
</evidence>
<dbReference type="EMBL" id="JAENIK010000013">
    <property type="protein sequence ID" value="MBK1818178.1"/>
    <property type="molecule type" value="Genomic_DNA"/>
</dbReference>
<accession>A0A934R4C9</accession>
<dbReference type="Pfam" id="PF13828">
    <property type="entry name" value="DUF4190"/>
    <property type="match status" value="1"/>
</dbReference>
<dbReference type="InterPro" id="IPR025241">
    <property type="entry name" value="DUF4190"/>
</dbReference>
<keyword evidence="1" id="KW-1133">Transmembrane helix</keyword>
<organism evidence="4 5">
    <name type="scientific">Luteolibacter yonseiensis</name>
    <dbReference type="NCBI Taxonomy" id="1144680"/>
    <lineage>
        <taxon>Bacteria</taxon>
        <taxon>Pseudomonadati</taxon>
        <taxon>Verrucomicrobiota</taxon>
        <taxon>Verrucomicrobiia</taxon>
        <taxon>Verrucomicrobiales</taxon>
        <taxon>Verrucomicrobiaceae</taxon>
        <taxon>Luteolibacter</taxon>
    </lineage>
</organism>
<evidence type="ECO:0000259" key="3">
    <source>
        <dbReference type="Pfam" id="PF14237"/>
    </source>
</evidence>
<dbReference type="InterPro" id="IPR025640">
    <property type="entry name" value="GYF_2"/>
</dbReference>
<keyword evidence="1" id="KW-0812">Transmembrane</keyword>
<dbReference type="AlphaFoldDB" id="A0A934R4C9"/>
<dbReference type="Proteomes" id="UP000600139">
    <property type="component" value="Unassembled WGS sequence"/>
</dbReference>
<comment type="caution">
    <text evidence="4">The sequence shown here is derived from an EMBL/GenBank/DDBJ whole genome shotgun (WGS) entry which is preliminary data.</text>
</comment>
<evidence type="ECO:0000313" key="4">
    <source>
        <dbReference type="EMBL" id="MBK1818178.1"/>
    </source>
</evidence>
<feature type="transmembrane region" description="Helical" evidence="1">
    <location>
        <begin position="128"/>
        <end position="151"/>
    </location>
</feature>
<feature type="transmembrane region" description="Helical" evidence="1">
    <location>
        <begin position="76"/>
        <end position="107"/>
    </location>
</feature>
<evidence type="ECO:0000259" key="2">
    <source>
        <dbReference type="Pfam" id="PF13828"/>
    </source>
</evidence>
<keyword evidence="1" id="KW-0472">Membrane</keyword>
<keyword evidence="5" id="KW-1185">Reference proteome</keyword>
<feature type="domain" description="DUF4190" evidence="2">
    <location>
        <begin position="77"/>
        <end position="137"/>
    </location>
</feature>
<evidence type="ECO:0000313" key="5">
    <source>
        <dbReference type="Proteomes" id="UP000600139"/>
    </source>
</evidence>
<reference evidence="4" key="1">
    <citation type="submission" date="2021-01" db="EMBL/GenBank/DDBJ databases">
        <title>Modified the classification status of verrucomicrobia.</title>
        <authorList>
            <person name="Feng X."/>
        </authorList>
    </citation>
    <scope>NUCLEOTIDE SEQUENCE</scope>
    <source>
        <strain evidence="4">JCM 18052</strain>
    </source>
</reference>
<protein>
    <submittedName>
        <fullName evidence="4">DUF4190 domain-containing protein</fullName>
    </submittedName>
</protein>
<gene>
    <name evidence="4" type="ORF">JIN84_21320</name>
</gene>
<sequence length="154" mass="16553">MTEWYYGEGGRRFGPVSEQDLGSLIAAGRVRVETMIWCEGMEECRSLARVSAEGGLEVLPPSMGYELLRPGTRSGWAVASLVFGILGLVSCMLFLGIPAVVCGHVALQQIRNSRGRIVGEDTAHGGLLYGYLCVVILFCLMTAAVVVFAIAKKP</sequence>
<proteinExistence type="predicted"/>
<feature type="domain" description="GYF" evidence="3">
    <location>
        <begin position="4"/>
        <end position="48"/>
    </location>
</feature>